<proteinExistence type="predicted"/>
<evidence type="ECO:0000256" key="1">
    <source>
        <dbReference type="SAM" id="Phobius"/>
    </source>
</evidence>
<sequence>MTRREQPLSAAREQRVVSTTVRRVLLSVGLTLLVVTGLLGMHALSVGHTLPAIGHGQTVAQSAHSATGHDAASVETALMTPLKASPYGASIMDEGGGSCAGDGCGGMSHDHAMQMMMCVLALLSVALVLIAPRLLRGWLRPLPSLLVQVRVLLRSLPLPRPPSLLVLSISRT</sequence>
<keyword evidence="1" id="KW-1133">Transmembrane helix</keyword>
<keyword evidence="3" id="KW-1185">Reference proteome</keyword>
<evidence type="ECO:0000313" key="2">
    <source>
        <dbReference type="EMBL" id="RCK61807.1"/>
    </source>
</evidence>
<feature type="transmembrane region" description="Helical" evidence="1">
    <location>
        <begin position="21"/>
        <end position="41"/>
    </location>
</feature>
<comment type="caution">
    <text evidence="2">The sequence shown here is derived from an EMBL/GenBank/DDBJ whole genome shotgun (WGS) entry which is preliminary data.</text>
</comment>
<name>A0A367Y7K9_9MICO</name>
<organism evidence="2 3">
    <name type="scientific">Microbacterium sorbitolivorans</name>
    <dbReference type="NCBI Taxonomy" id="1867410"/>
    <lineage>
        <taxon>Bacteria</taxon>
        <taxon>Bacillati</taxon>
        <taxon>Actinomycetota</taxon>
        <taxon>Actinomycetes</taxon>
        <taxon>Micrococcales</taxon>
        <taxon>Microbacteriaceae</taxon>
        <taxon>Microbacterium</taxon>
    </lineage>
</organism>
<dbReference type="Proteomes" id="UP000253508">
    <property type="component" value="Unassembled WGS sequence"/>
</dbReference>
<feature type="transmembrane region" description="Helical" evidence="1">
    <location>
        <begin position="112"/>
        <end position="131"/>
    </location>
</feature>
<protein>
    <submittedName>
        <fullName evidence="2">Uncharacterized protein</fullName>
    </submittedName>
</protein>
<keyword evidence="1" id="KW-0472">Membrane</keyword>
<keyword evidence="1" id="KW-0812">Transmembrane</keyword>
<evidence type="ECO:0000313" key="3">
    <source>
        <dbReference type="Proteomes" id="UP000253508"/>
    </source>
</evidence>
<reference evidence="2 3" key="1">
    <citation type="submission" date="2018-07" db="EMBL/GenBank/DDBJ databases">
        <title>Microbacterium endoborsara sp. nov., a novel actinobacterium isolated from Borszczowia aralocaspica.</title>
        <authorList>
            <person name="An D."/>
        </authorList>
    </citation>
    <scope>NUCLEOTIDE SEQUENCE [LARGE SCALE GENOMIC DNA]</scope>
    <source>
        <strain evidence="2 3">C1.15228</strain>
    </source>
</reference>
<dbReference type="Pfam" id="PF19650">
    <property type="entry name" value="DUF6153"/>
    <property type="match status" value="1"/>
</dbReference>
<dbReference type="EMBL" id="QORO01000001">
    <property type="protein sequence ID" value="RCK61807.1"/>
    <property type="molecule type" value="Genomic_DNA"/>
</dbReference>
<dbReference type="AlphaFoldDB" id="A0A367Y7K9"/>
<gene>
    <name evidence="2" type="ORF">DTO57_04105</name>
</gene>
<dbReference type="InterPro" id="IPR046151">
    <property type="entry name" value="DUF6153"/>
</dbReference>
<accession>A0A367Y7K9</accession>